<dbReference type="SUPFAM" id="SSF50729">
    <property type="entry name" value="PH domain-like"/>
    <property type="match status" value="1"/>
</dbReference>
<dbReference type="FunFam" id="1.20.120.230:FF:000004">
    <property type="entry name" value="Talin 2"/>
    <property type="match status" value="1"/>
</dbReference>
<feature type="compositionally biased region" description="Polar residues" evidence="11">
    <location>
        <begin position="2778"/>
        <end position="2792"/>
    </location>
</feature>
<dbReference type="Pfam" id="PF21896">
    <property type="entry name" value="Talin_IBS2B"/>
    <property type="match status" value="4"/>
</dbReference>
<dbReference type="InterPro" id="IPR036476">
    <property type="entry name" value="Talin_cent_sf"/>
</dbReference>
<accession>A0AAW2FH37</accession>
<evidence type="ECO:0000256" key="9">
    <source>
        <dbReference type="ARBA" id="ARBA00023212"/>
    </source>
</evidence>
<comment type="subcellular location">
    <subcellularLocation>
        <location evidence="2">Cell junction</location>
        <location evidence="2">Focal adhesion</location>
    </subcellularLocation>
    <subcellularLocation>
        <location evidence="3">Cell membrane</location>
        <topology evidence="3">Peripheral membrane protein</topology>
        <orientation evidence="3">Cytoplasmic side</orientation>
    </subcellularLocation>
    <subcellularLocation>
        <location evidence="1">Cytoplasm</location>
        <location evidence="1">Cytoskeleton</location>
    </subcellularLocation>
</comment>
<organism evidence="14 15">
    <name type="scientific">Cardiocondyla obscurior</name>
    <dbReference type="NCBI Taxonomy" id="286306"/>
    <lineage>
        <taxon>Eukaryota</taxon>
        <taxon>Metazoa</taxon>
        <taxon>Ecdysozoa</taxon>
        <taxon>Arthropoda</taxon>
        <taxon>Hexapoda</taxon>
        <taxon>Insecta</taxon>
        <taxon>Pterygota</taxon>
        <taxon>Neoptera</taxon>
        <taxon>Endopterygota</taxon>
        <taxon>Hymenoptera</taxon>
        <taxon>Apocrita</taxon>
        <taxon>Aculeata</taxon>
        <taxon>Formicoidea</taxon>
        <taxon>Formicidae</taxon>
        <taxon>Myrmicinae</taxon>
        <taxon>Cardiocondyla</taxon>
    </lineage>
</organism>
<dbReference type="FunFam" id="1.20.120.230:FF:000003">
    <property type="entry name" value="Talin 2"/>
    <property type="match status" value="1"/>
</dbReference>
<dbReference type="InterPro" id="IPR002404">
    <property type="entry name" value="IRS_PTB"/>
</dbReference>
<keyword evidence="9" id="KW-0206">Cytoskeleton</keyword>
<keyword evidence="10" id="KW-0175">Coiled coil</keyword>
<evidence type="ECO:0000256" key="3">
    <source>
        <dbReference type="ARBA" id="ARBA00004413"/>
    </source>
</evidence>
<dbReference type="InterPro" id="IPR032425">
    <property type="entry name" value="FERM_f0"/>
</dbReference>
<dbReference type="GO" id="GO:0030036">
    <property type="term" value="P:actin cytoskeleton organization"/>
    <property type="evidence" value="ECO:0007669"/>
    <property type="project" value="TreeGrafter"/>
</dbReference>
<dbReference type="CDD" id="cd14473">
    <property type="entry name" value="FERM_B-lobe"/>
    <property type="match status" value="1"/>
</dbReference>
<dbReference type="Gene3D" id="3.10.20.90">
    <property type="entry name" value="Phosphatidylinositol 3-kinase Catalytic Subunit, Chain A, domain 1"/>
    <property type="match status" value="2"/>
</dbReference>
<reference evidence="14 15" key="1">
    <citation type="submission" date="2023-03" db="EMBL/GenBank/DDBJ databases">
        <title>High recombination rates correlate with genetic variation in Cardiocondyla obscurior ants.</title>
        <authorList>
            <person name="Errbii M."/>
        </authorList>
    </citation>
    <scope>NUCLEOTIDE SEQUENCE [LARGE SCALE GENOMIC DNA]</scope>
    <source>
        <strain evidence="14">Alpha-2009</strain>
        <tissue evidence="14">Whole body</tissue>
    </source>
</reference>
<dbReference type="CDD" id="cd12150">
    <property type="entry name" value="talin-RS"/>
    <property type="match status" value="1"/>
</dbReference>
<feature type="compositionally biased region" description="Polar residues" evidence="11">
    <location>
        <begin position="2882"/>
        <end position="2895"/>
    </location>
</feature>
<dbReference type="FunFam" id="1.20.120.230:FF:000005">
    <property type="entry name" value="Talin 1"/>
    <property type="match status" value="1"/>
</dbReference>
<dbReference type="SUPFAM" id="SSF109885">
    <property type="entry name" value="I/LWEQ domain"/>
    <property type="match status" value="4"/>
</dbReference>
<dbReference type="SUPFAM" id="SSF47220">
    <property type="entry name" value="alpha-catenin/vinculin-like"/>
    <property type="match status" value="5"/>
</dbReference>
<dbReference type="CDD" id="cd17089">
    <property type="entry name" value="FERM_F0_TLN"/>
    <property type="match status" value="1"/>
</dbReference>
<dbReference type="Pfam" id="PF25177">
    <property type="entry name" value="Talin_VBS2"/>
    <property type="match status" value="1"/>
</dbReference>
<dbReference type="GO" id="GO:0005925">
    <property type="term" value="C:focal adhesion"/>
    <property type="evidence" value="ECO:0007669"/>
    <property type="project" value="UniProtKB-SubCell"/>
</dbReference>
<keyword evidence="7" id="KW-0965">Cell junction</keyword>
<dbReference type="Gene3D" id="1.20.1410.10">
    <property type="entry name" value="I/LWEQ domain"/>
    <property type="match status" value="1"/>
</dbReference>
<dbReference type="PANTHER" id="PTHR19981:SF1">
    <property type="entry name" value="RHEA, ISOFORM B"/>
    <property type="match status" value="1"/>
</dbReference>
<dbReference type="GO" id="GO:0005737">
    <property type="term" value="C:cytoplasm"/>
    <property type="evidence" value="ECO:0007669"/>
    <property type="project" value="TreeGrafter"/>
</dbReference>
<dbReference type="InterPro" id="IPR054082">
    <property type="entry name" value="Talin_IBS2B"/>
</dbReference>
<evidence type="ECO:0000256" key="2">
    <source>
        <dbReference type="ARBA" id="ARBA00004246"/>
    </source>
</evidence>
<feature type="domain" description="FERM" evidence="12">
    <location>
        <begin position="143"/>
        <end position="468"/>
    </location>
</feature>
<dbReference type="SUPFAM" id="SSF109880">
    <property type="entry name" value="A middle domain of Talin 1"/>
    <property type="match status" value="1"/>
</dbReference>
<dbReference type="InterPro" id="IPR037438">
    <property type="entry name" value="Talin1/2-RS"/>
</dbReference>
<dbReference type="CDD" id="cd17090">
    <property type="entry name" value="FERM_F1_TLN"/>
    <property type="match status" value="1"/>
</dbReference>
<evidence type="ECO:0008006" key="16">
    <source>
        <dbReference type="Google" id="ProtNLM"/>
    </source>
</evidence>
<keyword evidence="8" id="KW-0472">Membrane</keyword>
<evidence type="ECO:0000313" key="14">
    <source>
        <dbReference type="EMBL" id="KAL0113701.1"/>
    </source>
</evidence>
<dbReference type="FunFam" id="1.20.1410.10:FF:000001">
    <property type="entry name" value="Talin 2"/>
    <property type="match status" value="1"/>
</dbReference>
<dbReference type="FunFam" id="1.20.1420.10:FF:000002">
    <property type="entry name" value="Talin 2"/>
    <property type="match status" value="1"/>
</dbReference>
<evidence type="ECO:0000256" key="10">
    <source>
        <dbReference type="SAM" id="Coils"/>
    </source>
</evidence>
<dbReference type="InterPro" id="IPR000299">
    <property type="entry name" value="FERM_domain"/>
</dbReference>
<dbReference type="InterPro" id="IPR035964">
    <property type="entry name" value="I/LWEQ_dom_sf"/>
</dbReference>
<evidence type="ECO:0000256" key="7">
    <source>
        <dbReference type="ARBA" id="ARBA00022949"/>
    </source>
</evidence>
<dbReference type="FunFam" id="1.20.80.10:FF:000007">
    <property type="entry name" value="Talin 2"/>
    <property type="match status" value="1"/>
</dbReference>
<dbReference type="Pfam" id="PF21865">
    <property type="entry name" value="TLN1-like_RS"/>
    <property type="match status" value="2"/>
</dbReference>
<dbReference type="InterPro" id="IPR002558">
    <property type="entry name" value="ILWEQ_dom"/>
</dbReference>
<dbReference type="InterPro" id="IPR036723">
    <property type="entry name" value="Alpha-catenin/vinculin-like_sf"/>
</dbReference>
<dbReference type="Pfam" id="PF08913">
    <property type="entry name" value="VBS"/>
    <property type="match status" value="1"/>
</dbReference>
<feature type="coiled-coil region" evidence="10">
    <location>
        <begin position="1879"/>
        <end position="1906"/>
    </location>
</feature>
<feature type="compositionally biased region" description="Polar residues" evidence="11">
    <location>
        <begin position="2828"/>
        <end position="2838"/>
    </location>
</feature>
<dbReference type="Pfam" id="PF01608">
    <property type="entry name" value="I_LWEQ"/>
    <property type="match status" value="1"/>
</dbReference>
<dbReference type="Pfam" id="PF02174">
    <property type="entry name" value="IRS"/>
    <property type="match status" value="1"/>
</dbReference>
<evidence type="ECO:0000259" key="12">
    <source>
        <dbReference type="PROSITE" id="PS50057"/>
    </source>
</evidence>
<dbReference type="InterPro" id="IPR019748">
    <property type="entry name" value="FERM_central"/>
</dbReference>
<dbReference type="InterPro" id="IPR035963">
    <property type="entry name" value="FERM_2"/>
</dbReference>
<dbReference type="InterPro" id="IPR019747">
    <property type="entry name" value="FERM_CS"/>
</dbReference>
<dbReference type="InterPro" id="IPR019749">
    <property type="entry name" value="Band_41_domain"/>
</dbReference>
<dbReference type="GO" id="GO:0030182">
    <property type="term" value="P:neuron differentiation"/>
    <property type="evidence" value="ECO:0007669"/>
    <property type="project" value="UniProtKB-ARBA"/>
</dbReference>
<dbReference type="Pfam" id="PF09141">
    <property type="entry name" value="Talin_middle"/>
    <property type="match status" value="1"/>
</dbReference>
<dbReference type="Pfam" id="PF21692">
    <property type="entry name" value="Talin_R4"/>
    <property type="match status" value="1"/>
</dbReference>
<keyword evidence="4" id="KW-1003">Cell membrane</keyword>
<dbReference type="InterPro" id="IPR057346">
    <property type="entry name" value="Talin1/2_VBS2"/>
</dbReference>
<evidence type="ECO:0000256" key="8">
    <source>
        <dbReference type="ARBA" id="ARBA00023136"/>
    </source>
</evidence>
<dbReference type="GO" id="GO:0005856">
    <property type="term" value="C:cytoskeleton"/>
    <property type="evidence" value="ECO:0007669"/>
    <property type="project" value="UniProtKB-SubCell"/>
</dbReference>
<dbReference type="SUPFAM" id="SSF47031">
    <property type="entry name" value="Second domain of FERM"/>
    <property type="match status" value="1"/>
</dbReference>
<feature type="coiled-coil region" evidence="10">
    <location>
        <begin position="2544"/>
        <end position="2579"/>
    </location>
</feature>
<evidence type="ECO:0000256" key="4">
    <source>
        <dbReference type="ARBA" id="ARBA00022475"/>
    </source>
</evidence>
<dbReference type="PROSITE" id="PS50945">
    <property type="entry name" value="I_LWEQ"/>
    <property type="match status" value="1"/>
</dbReference>
<dbReference type="SMART" id="SM00307">
    <property type="entry name" value="ILWEQ"/>
    <property type="match status" value="1"/>
</dbReference>
<keyword evidence="15" id="KW-1185">Reference proteome</keyword>
<dbReference type="FunFam" id="1.20.120.230:FF:000002">
    <property type="entry name" value="Talin 2"/>
    <property type="match status" value="1"/>
</dbReference>
<proteinExistence type="predicted"/>
<evidence type="ECO:0000259" key="13">
    <source>
        <dbReference type="PROSITE" id="PS50945"/>
    </source>
</evidence>
<feature type="compositionally biased region" description="Polar residues" evidence="11">
    <location>
        <begin position="2917"/>
        <end position="2931"/>
    </location>
</feature>
<dbReference type="GO" id="GO:0098609">
    <property type="term" value="P:cell-cell adhesion"/>
    <property type="evidence" value="ECO:0007669"/>
    <property type="project" value="TreeGrafter"/>
</dbReference>
<name>A0AAW2FH37_9HYME</name>
<gene>
    <name evidence="14" type="ORF">PUN28_012676</name>
</gene>
<feature type="domain" description="I/LWEQ" evidence="13">
    <location>
        <begin position="2381"/>
        <end position="2619"/>
    </location>
</feature>
<dbReference type="Gene3D" id="1.20.1420.10">
    <property type="entry name" value="Talin, central domain"/>
    <property type="match status" value="7"/>
</dbReference>
<dbReference type="Proteomes" id="UP001430953">
    <property type="component" value="Unassembled WGS sequence"/>
</dbReference>
<dbReference type="InterPro" id="IPR014352">
    <property type="entry name" value="FERM/acyl-CoA-bd_prot_sf"/>
</dbReference>
<protein>
    <recommendedName>
        <fullName evidence="16">Talin-1</fullName>
    </recommendedName>
</protein>
<dbReference type="GO" id="GO:0009887">
    <property type="term" value="P:animal organ morphogenesis"/>
    <property type="evidence" value="ECO:0007669"/>
    <property type="project" value="UniProtKB-ARBA"/>
</dbReference>
<feature type="region of interest" description="Disordered" evidence="11">
    <location>
        <begin position="2862"/>
        <end position="2938"/>
    </location>
</feature>
<evidence type="ECO:0000256" key="5">
    <source>
        <dbReference type="ARBA" id="ARBA00022490"/>
    </source>
</evidence>
<dbReference type="PROSITE" id="PS00660">
    <property type="entry name" value="FERM_1"/>
    <property type="match status" value="1"/>
</dbReference>
<dbReference type="FunFam" id="2.30.29.30:FF:000028">
    <property type="entry name" value="Talin 2"/>
    <property type="match status" value="1"/>
</dbReference>
<dbReference type="GO" id="GO:0005886">
    <property type="term" value="C:plasma membrane"/>
    <property type="evidence" value="ECO:0007669"/>
    <property type="project" value="UniProtKB-SubCell"/>
</dbReference>
<dbReference type="SMART" id="SM01244">
    <property type="entry name" value="IRS"/>
    <property type="match status" value="1"/>
</dbReference>
<dbReference type="InterPro" id="IPR015224">
    <property type="entry name" value="Talin_cent"/>
</dbReference>
<dbReference type="GO" id="GO:0005178">
    <property type="term" value="F:integrin binding"/>
    <property type="evidence" value="ECO:0007669"/>
    <property type="project" value="TreeGrafter"/>
</dbReference>
<dbReference type="GO" id="GO:0001726">
    <property type="term" value="C:ruffle"/>
    <property type="evidence" value="ECO:0007669"/>
    <property type="project" value="InterPro"/>
</dbReference>
<dbReference type="InterPro" id="IPR011993">
    <property type="entry name" value="PH-like_dom_sf"/>
</dbReference>
<dbReference type="PANTHER" id="PTHR19981">
    <property type="entry name" value="TALIN"/>
    <property type="match status" value="1"/>
</dbReference>
<dbReference type="InterPro" id="IPR015009">
    <property type="entry name" value="Vinculin-bd_dom"/>
</dbReference>
<dbReference type="Pfam" id="PF16511">
    <property type="entry name" value="FERM_f0"/>
    <property type="match status" value="1"/>
</dbReference>
<feature type="region of interest" description="Disordered" evidence="11">
    <location>
        <begin position="2760"/>
        <end position="2838"/>
    </location>
</feature>
<evidence type="ECO:0000256" key="1">
    <source>
        <dbReference type="ARBA" id="ARBA00004245"/>
    </source>
</evidence>
<dbReference type="EMBL" id="JADYXP020000012">
    <property type="protein sequence ID" value="KAL0113701.1"/>
    <property type="molecule type" value="Genomic_DNA"/>
</dbReference>
<sequence>MELNPCCSFVGIVNYLYTRSLHRKRRQPAPNIPRSWSSDSGGFRARRKSPQAIAMATLSLRISIPEKNATKMMQFDPNTSVYDACRIIREKLAEATNMGQPKDYGIFLADEDVKKGVWLEPGRNLDYYILRNGDLLEYRRKIRTLRVRMLDGTLKTMLVDDSQPVANLMVVICTKIGITNHDEYSLVRELVDDDTENQKSGNFGTLTLKRKKEEKGERDAKMEQLRKKLKTDDEVNWIDPSKTLREQGIDESETVLLRRKFFFSDQNIDSRDPVQLSLLYVQARDAILDGTHPITQEKACVFAGIQCQIQFGDHKEEKHKPGFLDLKEFLPQSYMKVKGIEKKVFAEHKKHIGLSELDAKVLYTKTARSLNTYGVTFFLVKEKMKGKNKLVPRLLGVTKDSVLRLDEKTKEILKTWPLTTVRRWGASPNTFTLDFGDYSDQYYSVQTTEAEQILQLIAGYIDIILKKQKAKDHFGIEGDEGSTMVEDSVSPLKATIMQHETSNVGKGNVEAVSVAIPAVMRAGGDGARPYGTGHIGGAQYTTVSGQVNIAHAPPMVQQTKVTSVLSEPQRALLSTITAGHEVIHIAETELITKATLPELGSDPASLRWIEQTIDTHKQNVGSQIAAMNAATAQVVTLTSGPADDVDHTAVGAAITTIATNLPEMTKGVRMIAALMDDESSGERLLDAARKLCSAFSDLLKATEPETKEPFYITSTRYGQYPRQNLLNAASRVGEASHQVLTTIGEEDDSNRELQDMLLALAKAVANTTAALVLKAKNIAATCEDSATQNRVISAATQCALATSQLVACAKVVAPTLQSPACQTQLMNAVREVTKAVERLVQVCNETCGDDNLLKELSVAAAEVSRTLNDLLNHIKTATRGERAKESIQEGAVETILVATDRLFASTGDAGEMVRQARVVGQATAQLIQSIKGEAERQTDSEQQQRLLAAAKLLADATAKMVEAARQCASSPHDAKMQDQLRQAAEELRAATTAAATPALRRKLITRLEACAKQAASTATQCIAASSGATHHNTNLASQEELNMECRMMAQQIPHLVSGVKGTQAQPDNPTAQLNLINASEQFLQPGTAVVKAARAVLPTVTDQASAMQLNNTSQQLGSSLADLRSAVTRAREACGGLELDAAEELINSLKDELGEFYRAVESASLRPLPEETTESTALRLGATSKNVGCAMAQLLSAAKQGNENYTGSAARETASALKDLTYAVRGVAATSNQPETQKKVLMTADDVILRSLRLVREARRVLKNPDDPENEANLAAVAKDVSNSLNKCVSCLPGQRDVDEAIRNIDDMTQVLNMNEFPQTSKSYGQLQSDLNNAAVNLNDASSNVVSSVRSPVQLASSSIQFTNAFGDLLSVGMEMASQTTIETRTQVVVSLKNVSMTSSKLLMTAKSIAADPSAPNAKNQLSAAARAVTDSINYLVDVCTSAAPGQNECDNAIRNIQSMRSLLDNPSEPISDATYFECLETVMEKSKSLGDGMTGIANHAKKSEHEQFSIAVRGVSSSICGLIEAAAQAAYLAGVSDPTSVAGKPGLVDQAQFLRAAQAIHSGCQSLGNPTSTQQQVLSAATMIAKHTSALCNACRLASSKTSNPVAKRHFVQSAKDVANSTACLVKEIKALDQNYSDINREKCAEATKPLLEAVDSLCTFASSPEFASQPAKISIAARAAQEPITSAGKSIISGSCAMVQAAKSLAVSPKDPPTWQLLANHSKSVSDSIKSLVASIRDKAPGQKECDAAIEKLSARIRELDAASLSAVSQALMPRRESTVQGFTDQMESSASELREKLEPLRTAAKYEAENVGHAVNQIALYSEPLVSGAIGAASNMVHSKQQMVLLDQTKTVAESTLQLIYVTKESGGNPKAIALHTEVDETVESTKDALQELQNTLETISTSAGIVTGLIDTISRAMVRLEDHRMSTIDTVDSYVDYQTRMVEAAKEIARLAQEMSTKSSTDVARLGPLAVDISHKYTQLARDTSGASAAASNADVSARLRTGVQELGRACADIVRAAGTCQMSPGDAYAQREVAEYSKIVTEKVSQVLAALQAGSRGTQACINAASTVSGIIGDLDTTIMFATAGTLHAENEGDTFADHREHILQTAKALVEDTKTLVAGAASSQEQLAVAAQNAVSTIVQLAEVVKYGAASLGSQNPEAQVMLINAVKDVASALGDLIHATKAASGKPINDPSMEHLKDSAKVMVTNVTSLLKTVKAVEDEHTRGTRALESTIEAIAQEIRALSSSDAQRSNVTPEDLVRCTKSITMSTAKAVAAGNSCKQDDIIAAANMGRKAISDMLSICKSAAHNCAETTELCERTLQAGHDVAINYRELLQAILQIASRSGDAKHTLPAISRKIAQSVTELVAVAELLKGTDWVDPDDPTVIAENELLGAAASIDAAAKKLASLRPRRSIQEANEDMNFDEMILEAAKSIAAATSALIKAASAAQRELIATGKVSRTPLTSSDDGQWSEGLISAARMVAAATHSLVESANALVQGVSSEEKLISSAKQVASSTAQLLVACKVKADPDSESTKRLQAAGNAVKRATDNLVRAAQQAIQQEEDRSLVLNRRMVGGIAQEIDARSEVLRIERELEEARGRLTAIRLAKYKNRPDLADGDGDVTVDQSGYQSYTTRYETRAYEPQSRISPIQTMNHTLDQLQSTTQHISQQFTDQQNLVSPEKVYSTQNTLERKMKDSQYQSTVDQYGSLDRKYTVDGYQDRNPYIITEKKIITDNSPGQYSSIERRINQESYATERKHADGIALYPPPQHISYSRKSPTSKPVQDQTEDRKSPQDQLKYSTDRFASISPMSTFRSEKQDTQRFSSNIPQHQTFKNVESKALPGGRIETITTKVYSSTPGKSASSSNYESTEESSKQFTSGNELSTFKGNDTIEERMTKQSLHKVTEKKTITMTTSSRQESNTKTFRYEDKQ</sequence>
<dbReference type="PROSITE" id="PS50057">
    <property type="entry name" value="FERM_3"/>
    <property type="match status" value="1"/>
</dbReference>
<evidence type="ECO:0000313" key="15">
    <source>
        <dbReference type="Proteomes" id="UP001430953"/>
    </source>
</evidence>
<dbReference type="Gene3D" id="1.20.80.10">
    <property type="match status" value="1"/>
</dbReference>
<feature type="compositionally biased region" description="Basic and acidic residues" evidence="11">
    <location>
        <begin position="2897"/>
        <end position="2916"/>
    </location>
</feature>
<dbReference type="InterPro" id="IPR049108">
    <property type="entry name" value="Talin_R4"/>
</dbReference>
<dbReference type="CDD" id="cd10569">
    <property type="entry name" value="FERM_C_Talin"/>
    <property type="match status" value="1"/>
</dbReference>
<dbReference type="GO" id="GO:0005200">
    <property type="term" value="F:structural constituent of cytoskeleton"/>
    <property type="evidence" value="ECO:0007669"/>
    <property type="project" value="InterPro"/>
</dbReference>
<evidence type="ECO:0000256" key="11">
    <source>
        <dbReference type="SAM" id="MobiDB-lite"/>
    </source>
</evidence>
<comment type="caution">
    <text evidence="14">The sequence shown here is derived from an EMBL/GenBank/DDBJ whole genome shotgun (WGS) entry which is preliminary data.</text>
</comment>
<evidence type="ECO:0000256" key="6">
    <source>
        <dbReference type="ARBA" id="ARBA00022553"/>
    </source>
</evidence>
<dbReference type="Gene3D" id="2.30.29.30">
    <property type="entry name" value="Pleckstrin-homology domain (PH domain)/Phosphotyrosine-binding domain (PTB)"/>
    <property type="match status" value="1"/>
</dbReference>
<keyword evidence="6" id="KW-0597">Phosphoprotein</keyword>
<dbReference type="Gene3D" id="1.20.120.230">
    <property type="entry name" value="Alpha-catenin/vinculin-like"/>
    <property type="match status" value="5"/>
</dbReference>
<dbReference type="SMART" id="SM00295">
    <property type="entry name" value="B41"/>
    <property type="match status" value="1"/>
</dbReference>
<dbReference type="GO" id="GO:0051015">
    <property type="term" value="F:actin filament binding"/>
    <property type="evidence" value="ECO:0007669"/>
    <property type="project" value="InterPro"/>
</dbReference>
<dbReference type="InterPro" id="IPR054060">
    <property type="entry name" value="TLN1-like_RS"/>
</dbReference>
<keyword evidence="5" id="KW-0963">Cytoplasm</keyword>